<feature type="transmembrane region" description="Helical" evidence="1">
    <location>
        <begin position="20"/>
        <end position="42"/>
    </location>
</feature>
<name>A0ABP8KFP0_9ACTN</name>
<dbReference type="EMBL" id="BAABFR010000143">
    <property type="protein sequence ID" value="GAA4405719.1"/>
    <property type="molecule type" value="Genomic_DNA"/>
</dbReference>
<evidence type="ECO:0000259" key="2">
    <source>
        <dbReference type="Pfam" id="PF10756"/>
    </source>
</evidence>
<proteinExistence type="predicted"/>
<dbReference type="Pfam" id="PF10756">
    <property type="entry name" value="bPH_6"/>
    <property type="match status" value="1"/>
</dbReference>
<gene>
    <name evidence="3" type="ORF">GCM10023147_49000</name>
</gene>
<comment type="caution">
    <text evidence="3">The sequence shown here is derived from an EMBL/GenBank/DDBJ whole genome shotgun (WGS) entry which is preliminary data.</text>
</comment>
<evidence type="ECO:0000256" key="1">
    <source>
        <dbReference type="SAM" id="Phobius"/>
    </source>
</evidence>
<keyword evidence="1" id="KW-0812">Transmembrane</keyword>
<dbReference type="RefSeq" id="WP_345001211.1">
    <property type="nucleotide sequence ID" value="NZ_BAABFR010000143.1"/>
</dbReference>
<protein>
    <submittedName>
        <fullName evidence="3">PH domain-containing protein</fullName>
    </submittedName>
</protein>
<evidence type="ECO:0000313" key="3">
    <source>
        <dbReference type="EMBL" id="GAA4405719.1"/>
    </source>
</evidence>
<keyword evidence="1" id="KW-0472">Membrane</keyword>
<feature type="transmembrane region" description="Helical" evidence="1">
    <location>
        <begin position="54"/>
        <end position="72"/>
    </location>
</feature>
<dbReference type="Proteomes" id="UP001500635">
    <property type="component" value="Unassembled WGS sequence"/>
</dbReference>
<sequence>MTDQDQAQTFEVRPRRSRIVACVVAALVLVAHVVVGLLLRMGGNTGVYFRWEDQAALMCIGVVLAGGVLMFTRPRLRIGPDGVAVRNAGGEHVFPWDVVRGFSFPDGAPWAHLELPDYEYVSVMAIQSNDGELAVEAISRARELTAYYLD</sequence>
<dbReference type="InterPro" id="IPR019692">
    <property type="entry name" value="CFP-6_PH"/>
</dbReference>
<organism evidence="3 4">
    <name type="scientific">Tsukamurella soli</name>
    <dbReference type="NCBI Taxonomy" id="644556"/>
    <lineage>
        <taxon>Bacteria</taxon>
        <taxon>Bacillati</taxon>
        <taxon>Actinomycetota</taxon>
        <taxon>Actinomycetes</taxon>
        <taxon>Mycobacteriales</taxon>
        <taxon>Tsukamurellaceae</taxon>
        <taxon>Tsukamurella</taxon>
    </lineage>
</organism>
<accession>A0ABP8KFP0</accession>
<reference evidence="4" key="1">
    <citation type="journal article" date="2019" name="Int. J. Syst. Evol. Microbiol.">
        <title>The Global Catalogue of Microorganisms (GCM) 10K type strain sequencing project: providing services to taxonomists for standard genome sequencing and annotation.</title>
        <authorList>
            <consortium name="The Broad Institute Genomics Platform"/>
            <consortium name="The Broad Institute Genome Sequencing Center for Infectious Disease"/>
            <person name="Wu L."/>
            <person name="Ma J."/>
        </authorList>
    </citation>
    <scope>NUCLEOTIDE SEQUENCE [LARGE SCALE GENOMIC DNA]</scope>
    <source>
        <strain evidence="4">JCM 17688</strain>
    </source>
</reference>
<keyword evidence="4" id="KW-1185">Reference proteome</keyword>
<feature type="domain" description="Low molecular weight protein antigen 6 PH" evidence="2">
    <location>
        <begin position="73"/>
        <end position="143"/>
    </location>
</feature>
<keyword evidence="1" id="KW-1133">Transmembrane helix</keyword>
<evidence type="ECO:0000313" key="4">
    <source>
        <dbReference type="Proteomes" id="UP001500635"/>
    </source>
</evidence>